<feature type="compositionally biased region" description="Polar residues" evidence="1">
    <location>
        <begin position="228"/>
        <end position="241"/>
    </location>
</feature>
<evidence type="ECO:0000313" key="2">
    <source>
        <dbReference type="EMBL" id="TDL27517.1"/>
    </source>
</evidence>
<evidence type="ECO:0000256" key="1">
    <source>
        <dbReference type="SAM" id="MobiDB-lite"/>
    </source>
</evidence>
<sequence length="294" mass="32902">MVNKLSRTSNNGTILFEPHISPHPSTMSTFAANLASLARSKLHSGLSSGSRDNLSLHRWVLLKNSISRDVFAISAHPTTTTTTTPPDSEVFDDDDVEEDFIDEDIFSFLFPDPGHALTSVEDENVSEAQWLDSLLEKLADDEDENPEVPPGVTLSPIEEDERFKWDAIPSNKLNTQHSHPFHPPLMHTYDIDSPFTSSYSDPPPYFVEDPYSPVPEAIEDTSDDESESPTTPFTYSQSSLSLVDPASIPLPHDRQREPHVFSDADNSLFYHFDLSSIPYPDTHSPVYNPFHQSC</sequence>
<dbReference type="VEuPathDB" id="FungiDB:BD410DRAFT_713710"/>
<protein>
    <submittedName>
        <fullName evidence="2">Uncharacterized protein</fullName>
    </submittedName>
</protein>
<dbReference type="STRING" id="50990.A0A4Y7QIQ0"/>
<feature type="compositionally biased region" description="Acidic residues" evidence="1">
    <location>
        <begin position="217"/>
        <end position="227"/>
    </location>
</feature>
<keyword evidence="3" id="KW-1185">Reference proteome</keyword>
<dbReference type="Proteomes" id="UP000294933">
    <property type="component" value="Unassembled WGS sequence"/>
</dbReference>
<name>A0A4Y7QIQ0_9AGAM</name>
<accession>A0A4Y7QIQ0</accession>
<dbReference type="EMBL" id="ML170159">
    <property type="protein sequence ID" value="TDL27517.1"/>
    <property type="molecule type" value="Genomic_DNA"/>
</dbReference>
<proteinExistence type="predicted"/>
<feature type="region of interest" description="Disordered" evidence="1">
    <location>
        <begin position="212"/>
        <end position="258"/>
    </location>
</feature>
<reference evidence="2 3" key="1">
    <citation type="submission" date="2018-06" db="EMBL/GenBank/DDBJ databases">
        <title>A transcriptomic atlas of mushroom development highlights an independent origin of complex multicellularity.</title>
        <authorList>
            <consortium name="DOE Joint Genome Institute"/>
            <person name="Krizsan K."/>
            <person name="Almasi E."/>
            <person name="Merenyi Z."/>
            <person name="Sahu N."/>
            <person name="Viragh M."/>
            <person name="Koszo T."/>
            <person name="Mondo S."/>
            <person name="Kiss B."/>
            <person name="Balint B."/>
            <person name="Kues U."/>
            <person name="Barry K."/>
            <person name="Hegedus J.C."/>
            <person name="Henrissat B."/>
            <person name="Johnson J."/>
            <person name="Lipzen A."/>
            <person name="Ohm R."/>
            <person name="Nagy I."/>
            <person name="Pangilinan J."/>
            <person name="Yan J."/>
            <person name="Xiong Y."/>
            <person name="Grigoriev I.V."/>
            <person name="Hibbett D.S."/>
            <person name="Nagy L.G."/>
        </authorList>
    </citation>
    <scope>NUCLEOTIDE SEQUENCE [LARGE SCALE GENOMIC DNA]</scope>
    <source>
        <strain evidence="2 3">SZMC22713</strain>
    </source>
</reference>
<gene>
    <name evidence="2" type="ORF">BD410DRAFT_713710</name>
</gene>
<dbReference type="AlphaFoldDB" id="A0A4Y7QIQ0"/>
<organism evidence="2 3">
    <name type="scientific">Rickenella mellea</name>
    <dbReference type="NCBI Taxonomy" id="50990"/>
    <lineage>
        <taxon>Eukaryota</taxon>
        <taxon>Fungi</taxon>
        <taxon>Dikarya</taxon>
        <taxon>Basidiomycota</taxon>
        <taxon>Agaricomycotina</taxon>
        <taxon>Agaricomycetes</taxon>
        <taxon>Hymenochaetales</taxon>
        <taxon>Rickenellaceae</taxon>
        <taxon>Rickenella</taxon>
    </lineage>
</organism>
<evidence type="ECO:0000313" key="3">
    <source>
        <dbReference type="Proteomes" id="UP000294933"/>
    </source>
</evidence>
<dbReference type="OrthoDB" id="3263748at2759"/>